<dbReference type="RefSeq" id="WP_138131221.1">
    <property type="nucleotide sequence ID" value="NZ_VBWO01000008.1"/>
</dbReference>
<evidence type="ECO:0000256" key="4">
    <source>
        <dbReference type="ARBA" id="ARBA00022597"/>
    </source>
</evidence>
<dbReference type="InterPro" id="IPR004700">
    <property type="entry name" value="PTS_IIC_man"/>
</dbReference>
<protein>
    <submittedName>
        <fullName evidence="10">PTS sugar transporter subunit IIC</fullName>
    </submittedName>
</protein>
<feature type="transmembrane region" description="Helical" evidence="9">
    <location>
        <begin position="37"/>
        <end position="59"/>
    </location>
</feature>
<evidence type="ECO:0000313" key="10">
    <source>
        <dbReference type="EMBL" id="TLF38901.1"/>
    </source>
</evidence>
<proteinExistence type="predicted"/>
<dbReference type="Pfam" id="PF03609">
    <property type="entry name" value="EII-Sor"/>
    <property type="match status" value="1"/>
</dbReference>
<keyword evidence="6 9" id="KW-0812">Transmembrane</keyword>
<dbReference type="Proteomes" id="UP000309885">
    <property type="component" value="Unassembled WGS sequence"/>
</dbReference>
<name>A0A5R8LNV6_LACZE</name>
<dbReference type="InterPro" id="IPR050303">
    <property type="entry name" value="GatZ_KbaZ_carbometab"/>
</dbReference>
<keyword evidence="4 10" id="KW-0762">Sugar transport</keyword>
<feature type="transmembrane region" description="Helical" evidence="9">
    <location>
        <begin position="6"/>
        <end position="25"/>
    </location>
</feature>
<evidence type="ECO:0000256" key="8">
    <source>
        <dbReference type="ARBA" id="ARBA00023136"/>
    </source>
</evidence>
<dbReference type="GO" id="GO:0005886">
    <property type="term" value="C:plasma membrane"/>
    <property type="evidence" value="ECO:0007669"/>
    <property type="project" value="UniProtKB-SubCell"/>
</dbReference>
<evidence type="ECO:0000256" key="6">
    <source>
        <dbReference type="ARBA" id="ARBA00022692"/>
    </source>
</evidence>
<comment type="caution">
    <text evidence="10">The sequence shown here is derived from an EMBL/GenBank/DDBJ whole genome shotgun (WGS) entry which is preliminary data.</text>
</comment>
<organism evidence="10 11">
    <name type="scientific">Lacticaseibacillus zeae</name>
    <name type="common">Lactobacillus zeae</name>
    <dbReference type="NCBI Taxonomy" id="57037"/>
    <lineage>
        <taxon>Bacteria</taxon>
        <taxon>Bacillati</taxon>
        <taxon>Bacillota</taxon>
        <taxon>Bacilli</taxon>
        <taxon>Lactobacillales</taxon>
        <taxon>Lactobacillaceae</taxon>
        <taxon>Lacticaseibacillus</taxon>
    </lineage>
</organism>
<gene>
    <name evidence="10" type="ORF">FEI15_09585</name>
</gene>
<feature type="transmembrane region" description="Helical" evidence="9">
    <location>
        <begin position="98"/>
        <end position="125"/>
    </location>
</feature>
<dbReference type="PANTHER" id="PTHR32502:SF8">
    <property type="entry name" value="N-ACETYLGALACTOSAMINE PERMEASE IIC COMPONENT 1"/>
    <property type="match status" value="1"/>
</dbReference>
<feature type="transmembrane region" description="Helical" evidence="9">
    <location>
        <begin position="183"/>
        <end position="202"/>
    </location>
</feature>
<evidence type="ECO:0000256" key="7">
    <source>
        <dbReference type="ARBA" id="ARBA00022989"/>
    </source>
</evidence>
<dbReference type="PROSITE" id="PS51106">
    <property type="entry name" value="PTS_EIIC_TYPE_4"/>
    <property type="match status" value="1"/>
</dbReference>
<evidence type="ECO:0000256" key="1">
    <source>
        <dbReference type="ARBA" id="ARBA00004651"/>
    </source>
</evidence>
<dbReference type="EMBL" id="VBWO01000008">
    <property type="protein sequence ID" value="TLF38901.1"/>
    <property type="molecule type" value="Genomic_DNA"/>
</dbReference>
<sequence>MKINLIQAILIGIIYYLSVNGTPWLSLLGSTVMARPLICGTFVGFVLGDPVQGCIYGAAISLPYLAYISAGGTVPMDPGLAGTLGTALAMAAKASPSIAVTLAVPIGLLGTVIWIVHMTVDISFLHMIDRAANNADMKKVDRIQMYLPQVFLFLITVIPVMVIVYFGSGAVSSLLSSLSGTPLHILNVIGGVLPALGIAMILQSINNKHILIYYFIGVVLAVYLKLPIIAVSVAGFIIAFLYTQLLFSKSKEA</sequence>
<evidence type="ECO:0000256" key="5">
    <source>
        <dbReference type="ARBA" id="ARBA00022683"/>
    </source>
</evidence>
<evidence type="ECO:0000256" key="3">
    <source>
        <dbReference type="ARBA" id="ARBA00022475"/>
    </source>
</evidence>
<feature type="transmembrane region" description="Helical" evidence="9">
    <location>
        <begin position="146"/>
        <end position="171"/>
    </location>
</feature>
<accession>A0A5R8LNV6</accession>
<keyword evidence="3" id="KW-1003">Cell membrane</keyword>
<comment type="subcellular location">
    <subcellularLocation>
        <location evidence="1">Cell membrane</location>
        <topology evidence="1">Multi-pass membrane protein</topology>
    </subcellularLocation>
</comment>
<keyword evidence="7 9" id="KW-1133">Transmembrane helix</keyword>
<evidence type="ECO:0000256" key="2">
    <source>
        <dbReference type="ARBA" id="ARBA00022448"/>
    </source>
</evidence>
<dbReference type="GO" id="GO:0009401">
    <property type="term" value="P:phosphoenolpyruvate-dependent sugar phosphotransferase system"/>
    <property type="evidence" value="ECO:0007669"/>
    <property type="project" value="UniProtKB-KW"/>
</dbReference>
<evidence type="ECO:0000256" key="9">
    <source>
        <dbReference type="SAM" id="Phobius"/>
    </source>
</evidence>
<dbReference type="PANTHER" id="PTHR32502">
    <property type="entry name" value="N-ACETYLGALACTOSAMINE PERMEASE II COMPONENT-RELATED"/>
    <property type="match status" value="1"/>
</dbReference>
<dbReference type="AlphaFoldDB" id="A0A5R8LNV6"/>
<keyword evidence="5" id="KW-0598">Phosphotransferase system</keyword>
<reference evidence="10 11" key="1">
    <citation type="submission" date="2019-05" db="EMBL/GenBank/DDBJ databases">
        <title>Genome-based reclassification of Lactobacillus casei as Lactobacillus casei subsp. casei. subsp.nov., description of Lactobacillus casei subsp. zeae subsp. nov., and emended description of Lactobacillus casei.</title>
        <authorList>
            <person name="Huang C.-H."/>
        </authorList>
    </citation>
    <scope>NUCLEOTIDE SEQUENCE [LARGE SCALE GENOMIC DNA]</scope>
    <source>
        <strain evidence="10 11">CRBIP24.44</strain>
    </source>
</reference>
<feature type="transmembrane region" description="Helical" evidence="9">
    <location>
        <begin position="214"/>
        <end position="242"/>
    </location>
</feature>
<evidence type="ECO:0000313" key="11">
    <source>
        <dbReference type="Proteomes" id="UP000309885"/>
    </source>
</evidence>
<keyword evidence="8 9" id="KW-0472">Membrane</keyword>
<keyword evidence="2" id="KW-0813">Transport</keyword>